<dbReference type="AlphaFoldDB" id="A0A9N9CF19"/>
<evidence type="ECO:0000313" key="2">
    <source>
        <dbReference type="EMBL" id="CAG8601192.1"/>
    </source>
</evidence>
<accession>A0A9N9CF19</accession>
<dbReference type="EMBL" id="CAJVPV010006177">
    <property type="protein sequence ID" value="CAG8601192.1"/>
    <property type="molecule type" value="Genomic_DNA"/>
</dbReference>
<sequence>MQMQVKGQKKENISGVYAKCTVGFKQAEVDLLNLLHLHENEIFEILPKNVVGIGTTFERSYKEPSIVLYINKSLELSDEIIRILFKILKRPPEDVIICQLSTENESDENAGNNNNKNTIDDGYNDYLENENIVDKNGSEDDRENGSSTNKKYESNRDEDDHIENRQDDNKKRNKKESNENNKDNGKEDGGDGGDEPNGTNGVNLDGFIKASASVNIMFEEIIQKATMQFILQMKHPNNKNDRLDIAVTKISISGGRMLSNQSKSIKVIGYYPIEVQVSFTAISKLLEDKDSNLINFVNESIPIRNISTQTHTKTVKKGVAAGFEGYTPNAIVNYGQEEIISEENIPIVTITTVESGGTRFLWEHALNNKKRKIPGYSAPTHKADFEYEKVLVKEFEIKMELVLASEFKSRFSISRVNKLPEKLRFSLSIIIKEDKIQEIFKENSETKCTHREPLMANKENGFKVNSAPKNFPGKDGIIYSQEIENHNE</sequence>
<reference evidence="2" key="1">
    <citation type="submission" date="2021-06" db="EMBL/GenBank/DDBJ databases">
        <authorList>
            <person name="Kallberg Y."/>
            <person name="Tangrot J."/>
            <person name="Rosling A."/>
        </authorList>
    </citation>
    <scope>NUCLEOTIDE SEQUENCE</scope>
    <source>
        <strain evidence="2">CL551</strain>
    </source>
</reference>
<feature type="compositionally biased region" description="Basic and acidic residues" evidence="1">
    <location>
        <begin position="150"/>
        <end position="189"/>
    </location>
</feature>
<gene>
    <name evidence="2" type="ORF">AMORRO_LOCUS7791</name>
</gene>
<dbReference type="Proteomes" id="UP000789342">
    <property type="component" value="Unassembled WGS sequence"/>
</dbReference>
<protein>
    <submittedName>
        <fullName evidence="2">3594_t:CDS:1</fullName>
    </submittedName>
</protein>
<comment type="caution">
    <text evidence="2">The sequence shown here is derived from an EMBL/GenBank/DDBJ whole genome shotgun (WGS) entry which is preliminary data.</text>
</comment>
<organism evidence="2 3">
    <name type="scientific">Acaulospora morrowiae</name>
    <dbReference type="NCBI Taxonomy" id="94023"/>
    <lineage>
        <taxon>Eukaryota</taxon>
        <taxon>Fungi</taxon>
        <taxon>Fungi incertae sedis</taxon>
        <taxon>Mucoromycota</taxon>
        <taxon>Glomeromycotina</taxon>
        <taxon>Glomeromycetes</taxon>
        <taxon>Diversisporales</taxon>
        <taxon>Acaulosporaceae</taxon>
        <taxon>Acaulospora</taxon>
    </lineage>
</organism>
<keyword evidence="3" id="KW-1185">Reference proteome</keyword>
<feature type="region of interest" description="Disordered" evidence="1">
    <location>
        <begin position="104"/>
        <end position="200"/>
    </location>
</feature>
<evidence type="ECO:0000313" key="3">
    <source>
        <dbReference type="Proteomes" id="UP000789342"/>
    </source>
</evidence>
<evidence type="ECO:0000256" key="1">
    <source>
        <dbReference type="SAM" id="MobiDB-lite"/>
    </source>
</evidence>
<name>A0A9N9CF19_9GLOM</name>
<proteinExistence type="predicted"/>